<dbReference type="EMBL" id="CM018048">
    <property type="protein sequence ID" value="KAA8520883.1"/>
    <property type="molecule type" value="Genomic_DNA"/>
</dbReference>
<evidence type="ECO:0000313" key="2">
    <source>
        <dbReference type="EMBL" id="KAA8520883.1"/>
    </source>
</evidence>
<dbReference type="Gene3D" id="2.60.40.1820">
    <property type="match status" value="1"/>
</dbReference>
<name>A0A5J4ZPS1_9ASTE</name>
<dbReference type="InterPro" id="IPR055301">
    <property type="entry name" value="Lea14-like_2"/>
</dbReference>
<protein>
    <recommendedName>
        <fullName evidence="1">Late embryogenesis abundant protein LEA-2 subgroup domain-containing protein</fullName>
    </recommendedName>
</protein>
<reference evidence="2 3" key="1">
    <citation type="submission" date="2019-09" db="EMBL/GenBank/DDBJ databases">
        <title>A chromosome-level genome assembly of the Chinese tupelo Nyssa sinensis.</title>
        <authorList>
            <person name="Yang X."/>
            <person name="Kang M."/>
            <person name="Yang Y."/>
            <person name="Xiong H."/>
            <person name="Wang M."/>
            <person name="Zhang Z."/>
            <person name="Wang Z."/>
            <person name="Wu H."/>
            <person name="Ma T."/>
            <person name="Liu J."/>
            <person name="Xi Z."/>
        </authorList>
    </citation>
    <scope>NUCLEOTIDE SEQUENCE [LARGE SCALE GENOMIC DNA]</scope>
    <source>
        <strain evidence="2">J267</strain>
        <tissue evidence="2">Leaf</tissue>
    </source>
</reference>
<sequence length="185" mass="20313">MTEQTWKAHFHEAKSSIGRTKEGMTAIITVFALTVMKIKSPKVRFGTVSVENFSTGDTNSPSLSMRLVTQFAIKNTNFGHFKYDNSTVTILYGGSPVGEAFIPRGRAKARQTRRFPVTVDIGPVQLSGNPNLANDINSGILTLTSQARLSGKVELMKVIKKKKSGNMRCTLNINLGTRVMESQCN</sequence>
<proteinExistence type="predicted"/>
<organism evidence="2 3">
    <name type="scientific">Nyssa sinensis</name>
    <dbReference type="NCBI Taxonomy" id="561372"/>
    <lineage>
        <taxon>Eukaryota</taxon>
        <taxon>Viridiplantae</taxon>
        <taxon>Streptophyta</taxon>
        <taxon>Embryophyta</taxon>
        <taxon>Tracheophyta</taxon>
        <taxon>Spermatophyta</taxon>
        <taxon>Magnoliopsida</taxon>
        <taxon>eudicotyledons</taxon>
        <taxon>Gunneridae</taxon>
        <taxon>Pentapetalae</taxon>
        <taxon>asterids</taxon>
        <taxon>Cornales</taxon>
        <taxon>Nyssaceae</taxon>
        <taxon>Nyssa</taxon>
    </lineage>
</organism>
<dbReference type="PANTHER" id="PTHR31852">
    <property type="entry name" value="LATE EMBRYOGENESIS ABUNDANT (LEA) HYDROXYPROLINE-RICH GLYCOPROTEIN FAMILY"/>
    <property type="match status" value="1"/>
</dbReference>
<dbReference type="AlphaFoldDB" id="A0A5J4ZPS1"/>
<dbReference type="Proteomes" id="UP000325577">
    <property type="component" value="Linkage Group LG5"/>
</dbReference>
<keyword evidence="3" id="KW-1185">Reference proteome</keyword>
<dbReference type="InterPro" id="IPR004864">
    <property type="entry name" value="LEA_2"/>
</dbReference>
<dbReference type="OrthoDB" id="1894389at2759"/>
<feature type="domain" description="Late embryogenesis abundant protein LEA-2 subgroup" evidence="1">
    <location>
        <begin position="71"/>
        <end position="170"/>
    </location>
</feature>
<gene>
    <name evidence="2" type="ORF">F0562_011556</name>
</gene>
<evidence type="ECO:0000259" key="1">
    <source>
        <dbReference type="Pfam" id="PF03168"/>
    </source>
</evidence>
<evidence type="ECO:0000313" key="3">
    <source>
        <dbReference type="Proteomes" id="UP000325577"/>
    </source>
</evidence>
<dbReference type="Pfam" id="PF03168">
    <property type="entry name" value="LEA_2"/>
    <property type="match status" value="1"/>
</dbReference>
<accession>A0A5J4ZPS1</accession>